<dbReference type="EMBL" id="JAHLFO010000151">
    <property type="protein sequence ID" value="MBU3815001.1"/>
    <property type="molecule type" value="Genomic_DNA"/>
</dbReference>
<sequence>MAGCSDDSPAKDDPEPDPDPEVPVPPVEDPDALYNGIVLPDQWPPRRSYSSDIRAGMTPFYLSDRPELINISVGRQLFVDDFLIESTTLQREFHYPEYYAGNPVLSPDKDWERMGTAGAAFAAPFSDGVWYDETDGKFKMWYMAGGGDYSVGGMGITCYAESADGITWTKPELNIEAGTNIVDMGSERDASVVWLDKQETNSSRRYKMFQVAGGAGNWQYHYKTSADGKMWRDMSAPSGSIADRSTVYKNPFRNVWVWSMRHNVRLNQSDPYTVRARDYYEAADPLSNRNVEADLQYFWFGPWPDEQTHPYYHNNDGSPGIYNLDATPYESIMLGFFSVWQGPENDVCEADNVIKRNQIMVGYSRDGYSWLREDMNPFLAVNENRSAWNNGNLQSVVGTPLIVDDQLYFYLSGRRLQGTQEITTTGLATLRRDGFASMKGSGELQTPLLKFTGEYFFVNANVTGGLQVELLDAQGAVISGFSKDDCTTVKGDGTKLRVEWKNNPTLASLEGENIKIKFYLDNGEIYAFWISPEETGESHGYTGGGGPGLDPSGMDINN</sequence>
<dbReference type="AlphaFoldDB" id="A0A9E2KHS8"/>
<comment type="caution">
    <text evidence="2">The sequence shown here is derived from an EMBL/GenBank/DDBJ whole genome shotgun (WGS) entry which is preliminary data.</text>
</comment>
<dbReference type="Proteomes" id="UP000824236">
    <property type="component" value="Unassembled WGS sequence"/>
</dbReference>
<evidence type="ECO:0000256" key="1">
    <source>
        <dbReference type="SAM" id="MobiDB-lite"/>
    </source>
</evidence>
<name>A0A9E2KHS8_9BACE</name>
<reference evidence="2" key="1">
    <citation type="journal article" date="2021" name="PeerJ">
        <title>Extensive microbial diversity within the chicken gut microbiome revealed by metagenomics and culture.</title>
        <authorList>
            <person name="Gilroy R."/>
            <person name="Ravi A."/>
            <person name="Getino M."/>
            <person name="Pursley I."/>
            <person name="Horton D.L."/>
            <person name="Alikhan N.F."/>
            <person name="Baker D."/>
            <person name="Gharbi K."/>
            <person name="Hall N."/>
            <person name="Watson M."/>
            <person name="Adriaenssens E.M."/>
            <person name="Foster-Nyarko E."/>
            <person name="Jarju S."/>
            <person name="Secka A."/>
            <person name="Antonio M."/>
            <person name="Oren A."/>
            <person name="Chaudhuri R.R."/>
            <person name="La Ragione R."/>
            <person name="Hildebrand F."/>
            <person name="Pallen M.J."/>
        </authorList>
    </citation>
    <scope>NUCLEOTIDE SEQUENCE</scope>
    <source>
        <strain evidence="2">B3-3758</strain>
    </source>
</reference>
<organism evidence="2 3">
    <name type="scientific">Candidatus Bacteroides intestinipullorum</name>
    <dbReference type="NCBI Taxonomy" id="2838471"/>
    <lineage>
        <taxon>Bacteria</taxon>
        <taxon>Pseudomonadati</taxon>
        <taxon>Bacteroidota</taxon>
        <taxon>Bacteroidia</taxon>
        <taxon>Bacteroidales</taxon>
        <taxon>Bacteroidaceae</taxon>
        <taxon>Bacteroides</taxon>
    </lineage>
</organism>
<evidence type="ECO:0000313" key="3">
    <source>
        <dbReference type="Proteomes" id="UP000824236"/>
    </source>
</evidence>
<proteinExistence type="predicted"/>
<gene>
    <name evidence="2" type="ORF">H9791_11005</name>
</gene>
<feature type="region of interest" description="Disordered" evidence="1">
    <location>
        <begin position="537"/>
        <end position="558"/>
    </location>
</feature>
<protein>
    <recommendedName>
        <fullName evidence="4">Glycosyl hydrolase family 32</fullName>
    </recommendedName>
</protein>
<evidence type="ECO:0008006" key="4">
    <source>
        <dbReference type="Google" id="ProtNLM"/>
    </source>
</evidence>
<feature type="compositionally biased region" description="Low complexity" evidence="1">
    <location>
        <begin position="549"/>
        <end position="558"/>
    </location>
</feature>
<accession>A0A9E2KHS8</accession>
<dbReference type="InterPro" id="IPR023296">
    <property type="entry name" value="Glyco_hydro_beta-prop_sf"/>
</dbReference>
<evidence type="ECO:0000313" key="2">
    <source>
        <dbReference type="EMBL" id="MBU3815001.1"/>
    </source>
</evidence>
<reference evidence="2" key="2">
    <citation type="submission" date="2021-04" db="EMBL/GenBank/DDBJ databases">
        <authorList>
            <person name="Gilroy R."/>
        </authorList>
    </citation>
    <scope>NUCLEOTIDE SEQUENCE</scope>
    <source>
        <strain evidence="2">B3-3758</strain>
    </source>
</reference>
<dbReference type="Gene3D" id="2.115.10.20">
    <property type="entry name" value="Glycosyl hydrolase domain, family 43"/>
    <property type="match status" value="1"/>
</dbReference>
<feature type="region of interest" description="Disordered" evidence="1">
    <location>
        <begin position="1"/>
        <end position="36"/>
    </location>
</feature>
<dbReference type="SUPFAM" id="SSF75005">
    <property type="entry name" value="Arabinanase/levansucrase/invertase"/>
    <property type="match status" value="1"/>
</dbReference>